<sequence>MFNIGKDGVKRTKIEISGSYKNQDGVFEYIIEPDNTINHRFFRVIGE</sequence>
<dbReference type="AlphaFoldDB" id="A0A9Q4KRT0"/>
<dbReference type="EMBL" id="JAPXGP010000007">
    <property type="protein sequence ID" value="MCZ6162380.1"/>
    <property type="molecule type" value="Genomic_DNA"/>
</dbReference>
<gene>
    <name evidence="1" type="ORF">O6B92_08575</name>
</gene>
<protein>
    <submittedName>
        <fullName evidence="1">Uncharacterized protein</fullName>
    </submittedName>
</protein>
<reference evidence="1" key="1">
    <citation type="submission" date="2022-12" db="EMBL/GenBank/DDBJ databases">
        <title>Species Delineation and Comparative Genomics within the Campylobacter ureolyticus Complex.</title>
        <authorList>
            <person name="Maki J."/>
            <person name="Howard M."/>
            <person name="Connelly S."/>
            <person name="Hardy D.J."/>
            <person name="Cameron A."/>
        </authorList>
    </citation>
    <scope>NUCLEOTIDE SEQUENCE</scope>
    <source>
        <strain evidence="1">URMC_786</strain>
    </source>
</reference>
<proteinExistence type="predicted"/>
<evidence type="ECO:0000313" key="2">
    <source>
        <dbReference type="Proteomes" id="UP001075461"/>
    </source>
</evidence>
<name>A0A9Q4KRT0_9BACT</name>
<evidence type="ECO:0000313" key="1">
    <source>
        <dbReference type="EMBL" id="MCZ6162380.1"/>
    </source>
</evidence>
<accession>A0A9Q4KRT0</accession>
<dbReference type="Proteomes" id="UP001075461">
    <property type="component" value="Unassembled WGS sequence"/>
</dbReference>
<comment type="caution">
    <text evidence="1">The sequence shown here is derived from an EMBL/GenBank/DDBJ whole genome shotgun (WGS) entry which is preliminary data.</text>
</comment>
<organism evidence="1 2">
    <name type="scientific">Campylobacter ureolyticus</name>
    <dbReference type="NCBI Taxonomy" id="827"/>
    <lineage>
        <taxon>Bacteria</taxon>
        <taxon>Pseudomonadati</taxon>
        <taxon>Campylobacterota</taxon>
        <taxon>Epsilonproteobacteria</taxon>
        <taxon>Campylobacterales</taxon>
        <taxon>Campylobacteraceae</taxon>
        <taxon>Campylobacter</taxon>
    </lineage>
</organism>
<dbReference type="RefSeq" id="WP_269480619.1">
    <property type="nucleotide sequence ID" value="NZ_JAPXGH010000016.1"/>
</dbReference>